<dbReference type="Pfam" id="PF05861">
    <property type="entry name" value="PhnI"/>
    <property type="match status" value="1"/>
</dbReference>
<reference evidence="1 2" key="1">
    <citation type="submission" date="2016-10" db="EMBL/GenBank/DDBJ databases">
        <authorList>
            <person name="de Groot N.N."/>
        </authorList>
    </citation>
    <scope>NUCLEOTIDE SEQUENCE [LARGE SCALE GENOMIC DNA]</scope>
    <source>
        <strain evidence="1 2">LMG 27731</strain>
    </source>
</reference>
<sequence>MYVAVKGGERAIEASWRLLEDARRGDRAIPELSISQIRQQMRLGVARVMAEGSLYDEELAALAIKQAAGDLIEAIFLLRAYRTTLQRFGYTVSIDTEQMEVQRRVSASFKDVPGGQLLGATHDYTQRLLDFKLLVEQSDAPHEPHTAQTKATKAFDTDTKAANSEGQERTITPRVFRLIEAEGVIEQEQPTADGSEPIDLAVEPLLMPATRAVRLQNLARADEGFLLSLAYSTQRGYGDGHPYVGEIRFGKVPVEMNVPELDFPIELGEIDMTECQTITQFAGDARTPPAFTQGYGLAFGHSERKVLAMSLVDRALRAEELGEAVTAPAQDLEFVLYHSDNVESSGYVQHMKLPHYVDVQSELNTLRRLRAEHPALRTASEKEQAE</sequence>
<dbReference type="Proteomes" id="UP000198844">
    <property type="component" value="Unassembled WGS sequence"/>
</dbReference>
<accession>A0A1I7B8L5</accession>
<organism evidence="1 2">
    <name type="scientific">Paraburkholderia aspalathi</name>
    <dbReference type="NCBI Taxonomy" id="1324617"/>
    <lineage>
        <taxon>Bacteria</taxon>
        <taxon>Pseudomonadati</taxon>
        <taxon>Pseudomonadota</taxon>
        <taxon>Betaproteobacteria</taxon>
        <taxon>Burkholderiales</taxon>
        <taxon>Burkholderiaceae</taxon>
        <taxon>Paraburkholderia</taxon>
    </lineage>
</organism>
<gene>
    <name evidence="1" type="ORF">SAMN05192563_1004276</name>
</gene>
<dbReference type="GO" id="GO:0019634">
    <property type="term" value="P:organic phosphonate metabolic process"/>
    <property type="evidence" value="ECO:0007669"/>
    <property type="project" value="InterPro"/>
</dbReference>
<evidence type="ECO:0000313" key="2">
    <source>
        <dbReference type="Proteomes" id="UP000198844"/>
    </source>
</evidence>
<dbReference type="InterPro" id="IPR008773">
    <property type="entry name" value="PhnI"/>
</dbReference>
<dbReference type="PIRSF" id="PIRSF007313">
    <property type="entry name" value="PhnI"/>
    <property type="match status" value="1"/>
</dbReference>
<dbReference type="EMBL" id="FPBH01000004">
    <property type="protein sequence ID" value="SFT83478.1"/>
    <property type="molecule type" value="Genomic_DNA"/>
</dbReference>
<protein>
    <submittedName>
        <fullName evidence="1">Alpha-D-ribose 1-methylphosphonate 5-triphosphate synthase subunit PhnI</fullName>
    </submittedName>
</protein>
<evidence type="ECO:0000313" key="1">
    <source>
        <dbReference type="EMBL" id="SFT83478.1"/>
    </source>
</evidence>
<proteinExistence type="predicted"/>
<name>A0A1I7B8L5_9BURK</name>
<dbReference type="RefSeq" id="WP_093633876.1">
    <property type="nucleotide sequence ID" value="NZ_FPBH01000004.1"/>
</dbReference>
<dbReference type="OrthoDB" id="9790536at2"/>
<dbReference type="AlphaFoldDB" id="A0A1I7B8L5"/>